<evidence type="ECO:0000256" key="20">
    <source>
        <dbReference type="ARBA" id="ARBA00048773"/>
    </source>
</evidence>
<evidence type="ECO:0000256" key="2">
    <source>
        <dbReference type="ARBA" id="ARBA00001946"/>
    </source>
</evidence>
<dbReference type="STRING" id="38654.A0A1U7SF14"/>
<keyword evidence="23" id="KW-1185">Reference proteome</keyword>
<dbReference type="eggNOG" id="KOG3653">
    <property type="taxonomic scope" value="Eukaryota"/>
</dbReference>
<dbReference type="PROSITE" id="PS50011">
    <property type="entry name" value="PROTEIN_KINASE_DOM"/>
    <property type="match status" value="1"/>
</dbReference>
<comment type="similarity">
    <text evidence="4">Belongs to the protein kinase superfamily. TKL Ser/Thr protein kinase family. TGFB receptor subfamily.</text>
</comment>
<dbReference type="GO" id="GO:0005886">
    <property type="term" value="C:plasma membrane"/>
    <property type="evidence" value="ECO:0007669"/>
    <property type="project" value="TreeGrafter"/>
</dbReference>
<dbReference type="GO" id="GO:0005524">
    <property type="term" value="F:ATP binding"/>
    <property type="evidence" value="ECO:0007669"/>
    <property type="project" value="UniProtKB-KW"/>
</dbReference>
<keyword evidence="8" id="KW-0812">Transmembrane</keyword>
<dbReference type="Pfam" id="PF07714">
    <property type="entry name" value="PK_Tyr_Ser-Thr"/>
    <property type="match status" value="1"/>
</dbReference>
<evidence type="ECO:0000256" key="4">
    <source>
        <dbReference type="ARBA" id="ARBA00009605"/>
    </source>
</evidence>
<dbReference type="CTD" id="269"/>
<dbReference type="Gene3D" id="3.30.200.20">
    <property type="entry name" value="Phosphorylase Kinase, domain 1"/>
    <property type="match status" value="1"/>
</dbReference>
<organism evidence="23 24">
    <name type="scientific">Alligator sinensis</name>
    <name type="common">Chinese alligator</name>
    <dbReference type="NCBI Taxonomy" id="38654"/>
    <lineage>
        <taxon>Eukaryota</taxon>
        <taxon>Metazoa</taxon>
        <taxon>Chordata</taxon>
        <taxon>Craniata</taxon>
        <taxon>Vertebrata</taxon>
        <taxon>Euteleostomi</taxon>
        <taxon>Archelosauria</taxon>
        <taxon>Archosauria</taxon>
        <taxon>Crocodylia</taxon>
        <taxon>Alligatoridae</taxon>
        <taxon>Alligatorinae</taxon>
        <taxon>Alligator</taxon>
    </lineage>
</organism>
<keyword evidence="6" id="KW-0723">Serine/threonine-protein kinase</keyword>
<feature type="region of interest" description="Disordered" evidence="21">
    <location>
        <begin position="1"/>
        <end position="29"/>
    </location>
</feature>
<dbReference type="GO" id="GO:0030154">
    <property type="term" value="P:cell differentiation"/>
    <property type="evidence" value="ECO:0007669"/>
    <property type="project" value="UniProtKB-ARBA"/>
</dbReference>
<evidence type="ECO:0000256" key="11">
    <source>
        <dbReference type="ARBA" id="ARBA00022741"/>
    </source>
</evidence>
<dbReference type="CDD" id="cd23616">
    <property type="entry name" value="TFP_LU_ECD_AMHR2"/>
    <property type="match status" value="1"/>
</dbReference>
<dbReference type="RefSeq" id="XP_006030644.2">
    <property type="nucleotide sequence ID" value="XM_006030582.3"/>
</dbReference>
<keyword evidence="10" id="KW-0732">Signal</keyword>
<dbReference type="SUPFAM" id="SSF56112">
    <property type="entry name" value="Protein kinase-like (PK-like)"/>
    <property type="match status" value="1"/>
</dbReference>
<dbReference type="InterPro" id="IPR000719">
    <property type="entry name" value="Prot_kinase_dom"/>
</dbReference>
<dbReference type="FunFam" id="1.10.510.10:FF:000487">
    <property type="entry name" value="Anti-Muellerian hormone type-2 receptor"/>
    <property type="match status" value="1"/>
</dbReference>
<keyword evidence="15" id="KW-1133">Transmembrane helix</keyword>
<evidence type="ECO:0000256" key="6">
    <source>
        <dbReference type="ARBA" id="ARBA00022527"/>
    </source>
</evidence>
<gene>
    <name evidence="24" type="primary">AMHR2</name>
</gene>
<dbReference type="EC" id="2.7.11.30" evidence="5"/>
<comment type="cofactor">
    <cofactor evidence="2">
        <name>Mg(2+)</name>
        <dbReference type="ChEBI" id="CHEBI:18420"/>
    </cofactor>
</comment>
<dbReference type="InterPro" id="IPR000333">
    <property type="entry name" value="TGFB_receptor"/>
</dbReference>
<evidence type="ECO:0000259" key="22">
    <source>
        <dbReference type="PROSITE" id="PS50011"/>
    </source>
</evidence>
<comment type="cofactor">
    <cofactor evidence="1">
        <name>Mn(2+)</name>
        <dbReference type="ChEBI" id="CHEBI:29035"/>
    </cofactor>
</comment>
<evidence type="ECO:0000256" key="1">
    <source>
        <dbReference type="ARBA" id="ARBA00001936"/>
    </source>
</evidence>
<dbReference type="PANTHER" id="PTHR23255">
    <property type="entry name" value="TRANSFORMING GROWTH FACTOR-BETA RECEPTOR TYPE I AND II"/>
    <property type="match status" value="1"/>
</dbReference>
<feature type="compositionally biased region" description="Pro residues" evidence="21">
    <location>
        <begin position="1"/>
        <end position="12"/>
    </location>
</feature>
<dbReference type="Proteomes" id="UP000189705">
    <property type="component" value="Unplaced"/>
</dbReference>
<feature type="domain" description="Protein kinase" evidence="22">
    <location>
        <begin position="236"/>
        <end position="533"/>
    </location>
</feature>
<reference evidence="24" key="1">
    <citation type="submission" date="2025-08" db="UniProtKB">
        <authorList>
            <consortium name="RefSeq"/>
        </authorList>
    </citation>
    <scope>IDENTIFICATION</scope>
</reference>
<comment type="subcellular location">
    <subcellularLocation>
        <location evidence="3">Membrane</location>
        <topology evidence="3">Single-pass type I membrane protein</topology>
    </subcellularLocation>
</comment>
<dbReference type="KEGG" id="asn:102370172"/>
<keyword evidence="9" id="KW-0479">Metal-binding</keyword>
<keyword evidence="18" id="KW-0325">Glycoprotein</keyword>
<evidence type="ECO:0000256" key="5">
    <source>
        <dbReference type="ARBA" id="ARBA00012401"/>
    </source>
</evidence>
<evidence type="ECO:0000256" key="3">
    <source>
        <dbReference type="ARBA" id="ARBA00004479"/>
    </source>
</evidence>
<evidence type="ECO:0000256" key="10">
    <source>
        <dbReference type="ARBA" id="ARBA00022729"/>
    </source>
</evidence>
<comment type="catalytic activity">
    <reaction evidence="20">
        <text>L-threonyl-[receptor-protein] + ATP = O-phospho-L-threonyl-[receptor-protein] + ADP + H(+)</text>
        <dbReference type="Rhea" id="RHEA:44880"/>
        <dbReference type="Rhea" id="RHEA-COMP:11024"/>
        <dbReference type="Rhea" id="RHEA-COMP:11025"/>
        <dbReference type="ChEBI" id="CHEBI:15378"/>
        <dbReference type="ChEBI" id="CHEBI:30013"/>
        <dbReference type="ChEBI" id="CHEBI:30616"/>
        <dbReference type="ChEBI" id="CHEBI:61977"/>
        <dbReference type="ChEBI" id="CHEBI:456216"/>
        <dbReference type="EC" id="2.7.11.30"/>
    </reaction>
</comment>
<evidence type="ECO:0000256" key="7">
    <source>
        <dbReference type="ARBA" id="ARBA00022679"/>
    </source>
</evidence>
<keyword evidence="11" id="KW-0547">Nucleotide-binding</keyword>
<accession>A0A1U7SF14</accession>
<dbReference type="AlphaFoldDB" id="A0A1U7SF14"/>
<name>A0A1U7SF14_ALLSI</name>
<proteinExistence type="inferred from homology"/>
<evidence type="ECO:0000256" key="14">
    <source>
        <dbReference type="ARBA" id="ARBA00022842"/>
    </source>
</evidence>
<protein>
    <recommendedName>
        <fullName evidence="5">receptor protein serine/threonine kinase</fullName>
        <ecNumber evidence="5">2.7.11.30</ecNumber>
    </recommendedName>
</protein>
<evidence type="ECO:0000256" key="12">
    <source>
        <dbReference type="ARBA" id="ARBA00022777"/>
    </source>
</evidence>
<evidence type="ECO:0000256" key="16">
    <source>
        <dbReference type="ARBA" id="ARBA00023136"/>
    </source>
</evidence>
<keyword evidence="14" id="KW-0460">Magnesium</keyword>
<evidence type="ECO:0000256" key="13">
    <source>
        <dbReference type="ARBA" id="ARBA00022840"/>
    </source>
</evidence>
<keyword evidence="7" id="KW-0808">Transferase</keyword>
<evidence type="ECO:0000256" key="9">
    <source>
        <dbReference type="ARBA" id="ARBA00022723"/>
    </source>
</evidence>
<keyword evidence="16" id="KW-0472">Membrane</keyword>
<evidence type="ECO:0000256" key="18">
    <source>
        <dbReference type="ARBA" id="ARBA00023180"/>
    </source>
</evidence>
<keyword evidence="12" id="KW-0418">Kinase</keyword>
<dbReference type="GeneID" id="102370172"/>
<keyword evidence="17 24" id="KW-0675">Receptor</keyword>
<evidence type="ECO:0000256" key="21">
    <source>
        <dbReference type="SAM" id="MobiDB-lite"/>
    </source>
</evidence>
<dbReference type="GO" id="GO:0005024">
    <property type="term" value="F:transforming growth factor beta receptor activity"/>
    <property type="evidence" value="ECO:0007669"/>
    <property type="project" value="TreeGrafter"/>
</dbReference>
<dbReference type="SUPFAM" id="SSF57302">
    <property type="entry name" value="Snake toxin-like"/>
    <property type="match status" value="1"/>
</dbReference>
<evidence type="ECO:0000313" key="24">
    <source>
        <dbReference type="RefSeq" id="XP_006030644.2"/>
    </source>
</evidence>
<dbReference type="InterPro" id="IPR011009">
    <property type="entry name" value="Kinase-like_dom_sf"/>
</dbReference>
<dbReference type="InParanoid" id="A0A1U7SF14"/>
<evidence type="ECO:0000256" key="19">
    <source>
        <dbReference type="ARBA" id="ARBA00047681"/>
    </source>
</evidence>
<dbReference type="Gene3D" id="1.10.510.10">
    <property type="entry name" value="Transferase(Phosphotransferase) domain 1"/>
    <property type="match status" value="1"/>
</dbReference>
<evidence type="ECO:0000313" key="23">
    <source>
        <dbReference type="Proteomes" id="UP000189705"/>
    </source>
</evidence>
<evidence type="ECO:0000256" key="17">
    <source>
        <dbReference type="ARBA" id="ARBA00023170"/>
    </source>
</evidence>
<dbReference type="GO" id="GO:0043235">
    <property type="term" value="C:receptor complex"/>
    <property type="evidence" value="ECO:0007669"/>
    <property type="project" value="TreeGrafter"/>
</dbReference>
<evidence type="ECO:0000256" key="8">
    <source>
        <dbReference type="ARBA" id="ARBA00022692"/>
    </source>
</evidence>
<dbReference type="InterPro" id="IPR001245">
    <property type="entry name" value="Ser-Thr/Tyr_kinase_cat_dom"/>
</dbReference>
<dbReference type="InterPro" id="IPR045860">
    <property type="entry name" value="Snake_toxin-like_sf"/>
</dbReference>
<keyword evidence="13" id="KW-0067">ATP-binding</keyword>
<evidence type="ECO:0000256" key="15">
    <source>
        <dbReference type="ARBA" id="ARBA00022989"/>
    </source>
</evidence>
<dbReference type="Gene3D" id="2.10.60.10">
    <property type="entry name" value="CD59"/>
    <property type="match status" value="1"/>
</dbReference>
<dbReference type="GO" id="GO:0030509">
    <property type="term" value="P:BMP signaling pathway"/>
    <property type="evidence" value="ECO:0007669"/>
    <property type="project" value="TreeGrafter"/>
</dbReference>
<comment type="catalytic activity">
    <reaction evidence="19">
        <text>L-seryl-[receptor-protein] + ATP = O-phospho-L-seryl-[receptor-protein] + ADP + H(+)</text>
        <dbReference type="Rhea" id="RHEA:18673"/>
        <dbReference type="Rhea" id="RHEA-COMP:11022"/>
        <dbReference type="Rhea" id="RHEA-COMP:11023"/>
        <dbReference type="ChEBI" id="CHEBI:15378"/>
        <dbReference type="ChEBI" id="CHEBI:29999"/>
        <dbReference type="ChEBI" id="CHEBI:30616"/>
        <dbReference type="ChEBI" id="CHEBI:83421"/>
        <dbReference type="ChEBI" id="CHEBI:456216"/>
        <dbReference type="EC" id="2.7.11.30"/>
    </reaction>
</comment>
<sequence>MQPAKSFPPVPAPREGQRAARGGLTHTHTHARTRMLQVPGDGARATATMGSGATNLCGGLGLSLGLAGVLGRSCIFYEHPSVRGSLRHQGRALTGTEPGAVQCLQSECCFGLWNQSHILMQGCWSSDRDGCQGVACVPSPRANLLRCLCRADLCNANISTLGAAPQASSASTPSGPLCIAGAVLLFLGCLALLGLWRVKVFSMLLSCRARGKHAKGGPGPSSALPRDPPSQELPALHFLQVLQTGRFSMVWRGSLRGVPVVIKAFPAASDQHFAAEWGVLSRPLMNHDNLVQLLEARRGDGPSRRGGLLVMPLYAQGSLRYFLGQHASPWEGTVRLALSLACGLAFLHDELWRDGLYKPSVAHRDLSSQNVLVRDDGACTIADFGLAIVLPTSPEAWPRDRSPTAIRKLGTQRYMAPEILDESLDLRRWGCALKQADVYAFALVLWEILMRCPALFPGCSVPEFRLAYEAELGSSPSPTALRRLAVEQQRRPAIPQAWMGTRGVPGCLQELLEDCWDPDPEARLTAKCAHQRLQQLGPEPPLGGP</sequence>
<dbReference type="PANTHER" id="PTHR23255:SF49">
    <property type="entry name" value="ANTI-MUELLERIAN HORMONE TYPE-2 RECEPTOR"/>
    <property type="match status" value="1"/>
</dbReference>